<dbReference type="EMBL" id="JAINUF010000003">
    <property type="protein sequence ID" value="KAJ8370101.1"/>
    <property type="molecule type" value="Genomic_DNA"/>
</dbReference>
<accession>A0A9Q1FZL0</accession>
<protein>
    <submittedName>
        <fullName evidence="1">Uncharacterized protein</fullName>
    </submittedName>
</protein>
<gene>
    <name evidence="1" type="ORF">SKAU_G00101290</name>
</gene>
<organism evidence="1 2">
    <name type="scientific">Synaphobranchus kaupii</name>
    <name type="common">Kaup's arrowtooth eel</name>
    <dbReference type="NCBI Taxonomy" id="118154"/>
    <lineage>
        <taxon>Eukaryota</taxon>
        <taxon>Metazoa</taxon>
        <taxon>Chordata</taxon>
        <taxon>Craniata</taxon>
        <taxon>Vertebrata</taxon>
        <taxon>Euteleostomi</taxon>
        <taxon>Actinopterygii</taxon>
        <taxon>Neopterygii</taxon>
        <taxon>Teleostei</taxon>
        <taxon>Anguilliformes</taxon>
        <taxon>Synaphobranchidae</taxon>
        <taxon>Synaphobranchus</taxon>
    </lineage>
</organism>
<sequence>MESCSNSIAPEGGATLQRSLSVVAEEQTRARTAASAKTRKVTGRFFSIPRCADCSCPTGQESCCRAHGDYPALTVGPPVLWFTLAAVGTLSTDRAGPTAKPLLADHVGSAVGGCSPSPRRLAVLSLPSRRAPPRRALGFGTRVASGPV</sequence>
<name>A0A9Q1FZL0_SYNKA</name>
<reference evidence="1" key="1">
    <citation type="journal article" date="2023" name="Science">
        <title>Genome structures resolve the early diversification of teleost fishes.</title>
        <authorList>
            <person name="Parey E."/>
            <person name="Louis A."/>
            <person name="Montfort J."/>
            <person name="Bouchez O."/>
            <person name="Roques C."/>
            <person name="Iampietro C."/>
            <person name="Lluch J."/>
            <person name="Castinel A."/>
            <person name="Donnadieu C."/>
            <person name="Desvignes T."/>
            <person name="Floi Bucao C."/>
            <person name="Jouanno E."/>
            <person name="Wen M."/>
            <person name="Mejri S."/>
            <person name="Dirks R."/>
            <person name="Jansen H."/>
            <person name="Henkel C."/>
            <person name="Chen W.J."/>
            <person name="Zahm M."/>
            <person name="Cabau C."/>
            <person name="Klopp C."/>
            <person name="Thompson A.W."/>
            <person name="Robinson-Rechavi M."/>
            <person name="Braasch I."/>
            <person name="Lecointre G."/>
            <person name="Bobe J."/>
            <person name="Postlethwait J.H."/>
            <person name="Berthelot C."/>
            <person name="Roest Crollius H."/>
            <person name="Guiguen Y."/>
        </authorList>
    </citation>
    <scope>NUCLEOTIDE SEQUENCE</scope>
    <source>
        <strain evidence="1">WJC10195</strain>
    </source>
</reference>
<evidence type="ECO:0000313" key="2">
    <source>
        <dbReference type="Proteomes" id="UP001152622"/>
    </source>
</evidence>
<evidence type="ECO:0000313" key="1">
    <source>
        <dbReference type="EMBL" id="KAJ8370101.1"/>
    </source>
</evidence>
<keyword evidence="2" id="KW-1185">Reference proteome</keyword>
<comment type="caution">
    <text evidence="1">The sequence shown here is derived from an EMBL/GenBank/DDBJ whole genome shotgun (WGS) entry which is preliminary data.</text>
</comment>
<dbReference type="Proteomes" id="UP001152622">
    <property type="component" value="Chromosome 3"/>
</dbReference>
<dbReference type="AlphaFoldDB" id="A0A9Q1FZL0"/>
<proteinExistence type="predicted"/>